<dbReference type="RefSeq" id="XP_033689689.1">
    <property type="nucleotide sequence ID" value="XM_033819858.1"/>
</dbReference>
<dbReference type="GeneID" id="54573188"/>
<dbReference type="Pfam" id="PF01467">
    <property type="entry name" value="CTP_transf_like"/>
    <property type="match status" value="1"/>
</dbReference>
<sequence>MLLLGFRRFGLIVTIRPAPRLQPSVRPFTAMPPSLKQHRALLLLPPAPSPPSYAALKAAYSSPLFTVLKELARTPRRAQEPAILDIALPCPHLYGQIGAPRGPLYATTQSLVAGLYKLICVIAAKNAIDTEDAEGVDARVVPVAYPRDGKLESPIEDPIPDQELQGPAIHLRTLARSPRVWDTVYSVECEEGEGVLQNFVSFSASEANVKRVRGGIVQVETSEPAAATPQEAQAPTNHLSVAVGGTFDHLHIGHKLLLTMFAFVLGIKPSTNDQGSSTLTVGITGDALLKNKKYAEHLESWQERQQAVHNFLSSLIYFGQPEDSRIRVQELNDSGPNGHAVHVTYPWGLVVKYVEIWDPFGPTITDESISALVISLETRSGGDAVNSKRVEKGWSPLEVFEVAVLDAGEEEAVDETFQSKLSSTEIRRMRSERVKNDV</sequence>
<proteinExistence type="predicted"/>
<gene>
    <name evidence="2" type="ORF">BU26DRAFT_143634</name>
</gene>
<dbReference type="Proteomes" id="UP000800094">
    <property type="component" value="Unassembled WGS sequence"/>
</dbReference>
<evidence type="ECO:0000313" key="2">
    <source>
        <dbReference type="EMBL" id="KAF2254685.1"/>
    </source>
</evidence>
<evidence type="ECO:0000313" key="3">
    <source>
        <dbReference type="Proteomes" id="UP000800094"/>
    </source>
</evidence>
<dbReference type="OrthoDB" id="330671at2759"/>
<dbReference type="AlphaFoldDB" id="A0A6A6IVU2"/>
<accession>A0A6A6IVU2</accession>
<dbReference type="EMBL" id="ML987190">
    <property type="protein sequence ID" value="KAF2254685.1"/>
    <property type="molecule type" value="Genomic_DNA"/>
</dbReference>
<dbReference type="InterPro" id="IPR004821">
    <property type="entry name" value="Cyt_trans-like"/>
</dbReference>
<dbReference type="InterPro" id="IPR014729">
    <property type="entry name" value="Rossmann-like_a/b/a_fold"/>
</dbReference>
<dbReference type="GO" id="GO:0004140">
    <property type="term" value="F:dephospho-CoA kinase activity"/>
    <property type="evidence" value="ECO:0007669"/>
    <property type="project" value="TreeGrafter"/>
</dbReference>
<organism evidence="2 3">
    <name type="scientific">Trematosphaeria pertusa</name>
    <dbReference type="NCBI Taxonomy" id="390896"/>
    <lineage>
        <taxon>Eukaryota</taxon>
        <taxon>Fungi</taxon>
        <taxon>Dikarya</taxon>
        <taxon>Ascomycota</taxon>
        <taxon>Pezizomycotina</taxon>
        <taxon>Dothideomycetes</taxon>
        <taxon>Pleosporomycetidae</taxon>
        <taxon>Pleosporales</taxon>
        <taxon>Massarineae</taxon>
        <taxon>Trematosphaeriaceae</taxon>
        <taxon>Trematosphaeria</taxon>
    </lineage>
</organism>
<name>A0A6A6IVU2_9PLEO</name>
<keyword evidence="2" id="KW-0548">Nucleotidyltransferase</keyword>
<keyword evidence="2" id="KW-0808">Transferase</keyword>
<dbReference type="GO" id="GO:0015937">
    <property type="term" value="P:coenzyme A biosynthetic process"/>
    <property type="evidence" value="ECO:0007669"/>
    <property type="project" value="TreeGrafter"/>
</dbReference>
<reference evidence="2" key="1">
    <citation type="journal article" date="2020" name="Stud. Mycol.">
        <title>101 Dothideomycetes genomes: a test case for predicting lifestyles and emergence of pathogens.</title>
        <authorList>
            <person name="Haridas S."/>
            <person name="Albert R."/>
            <person name="Binder M."/>
            <person name="Bloem J."/>
            <person name="Labutti K."/>
            <person name="Salamov A."/>
            <person name="Andreopoulos B."/>
            <person name="Baker S."/>
            <person name="Barry K."/>
            <person name="Bills G."/>
            <person name="Bluhm B."/>
            <person name="Cannon C."/>
            <person name="Castanera R."/>
            <person name="Culley D."/>
            <person name="Daum C."/>
            <person name="Ezra D."/>
            <person name="Gonzalez J."/>
            <person name="Henrissat B."/>
            <person name="Kuo A."/>
            <person name="Liang C."/>
            <person name="Lipzen A."/>
            <person name="Lutzoni F."/>
            <person name="Magnuson J."/>
            <person name="Mondo S."/>
            <person name="Nolan M."/>
            <person name="Ohm R."/>
            <person name="Pangilinan J."/>
            <person name="Park H.-J."/>
            <person name="Ramirez L."/>
            <person name="Alfaro M."/>
            <person name="Sun H."/>
            <person name="Tritt A."/>
            <person name="Yoshinaga Y."/>
            <person name="Zwiers L.-H."/>
            <person name="Turgeon B."/>
            <person name="Goodwin S."/>
            <person name="Spatafora J."/>
            <person name="Crous P."/>
            <person name="Grigoriev I."/>
        </authorList>
    </citation>
    <scope>NUCLEOTIDE SEQUENCE</scope>
    <source>
        <strain evidence="2">CBS 122368</strain>
    </source>
</reference>
<dbReference type="Gene3D" id="3.40.50.620">
    <property type="entry name" value="HUPs"/>
    <property type="match status" value="1"/>
</dbReference>
<feature type="domain" description="Cytidyltransferase-like" evidence="1">
    <location>
        <begin position="243"/>
        <end position="428"/>
    </location>
</feature>
<dbReference type="PANTHER" id="PTHR10695">
    <property type="entry name" value="DEPHOSPHO-COA KINASE-RELATED"/>
    <property type="match status" value="1"/>
</dbReference>
<dbReference type="GO" id="GO:0016779">
    <property type="term" value="F:nucleotidyltransferase activity"/>
    <property type="evidence" value="ECO:0007669"/>
    <property type="project" value="UniProtKB-KW"/>
</dbReference>
<evidence type="ECO:0000259" key="1">
    <source>
        <dbReference type="Pfam" id="PF01467"/>
    </source>
</evidence>
<dbReference type="SUPFAM" id="SSF52374">
    <property type="entry name" value="Nucleotidylyl transferase"/>
    <property type="match status" value="1"/>
</dbReference>
<dbReference type="PANTHER" id="PTHR10695:SF46">
    <property type="entry name" value="BIFUNCTIONAL COENZYME A SYNTHASE-RELATED"/>
    <property type="match status" value="1"/>
</dbReference>
<protein>
    <submittedName>
        <fullName evidence="2">Pantetheine-phosphate adenylyltransferase family protein</fullName>
    </submittedName>
</protein>
<keyword evidence="3" id="KW-1185">Reference proteome</keyword>